<feature type="coiled-coil region" evidence="1">
    <location>
        <begin position="6"/>
        <end position="148"/>
    </location>
</feature>
<accession>A0AAP0RLY1</accession>
<dbReference type="GO" id="GO:0005774">
    <property type="term" value="C:vacuolar membrane"/>
    <property type="evidence" value="ECO:0007669"/>
    <property type="project" value="TreeGrafter"/>
</dbReference>
<sequence>MAQKEITTWKAKLNTEKKEVSKLKERIARYKTNLSDREYEIRELKAEQDFTYERTQLQAKISKLLEERNHLEDKLKEWELHGRNLEEEIRRIKAENMALEKSLNCEIEQLKADIAERGERVEDLNKSLDALKLKYDMLISERDELNAKVLALIAEVSSRDDRLDQMDKHLHQLHVEHVELIAGTEEVRSRVKDLEKEVERQRVVIYEGAEEKREAIRQLCFSLEHYRNGYHQLRQAFIGHKRLAVLAS</sequence>
<evidence type="ECO:0008006" key="4">
    <source>
        <dbReference type="Google" id="ProtNLM"/>
    </source>
</evidence>
<dbReference type="PANTHER" id="PTHR32258:SF3">
    <property type="entry name" value="PROTEIN NETWORKED 4A"/>
    <property type="match status" value="1"/>
</dbReference>
<name>A0AAP0RLY1_LIQFO</name>
<evidence type="ECO:0000256" key="1">
    <source>
        <dbReference type="SAM" id="Coils"/>
    </source>
</evidence>
<dbReference type="AlphaFoldDB" id="A0AAP0RLY1"/>
<evidence type="ECO:0000313" key="3">
    <source>
        <dbReference type="Proteomes" id="UP001415857"/>
    </source>
</evidence>
<dbReference type="PANTHER" id="PTHR32258">
    <property type="entry name" value="PROTEIN NETWORKED 4A"/>
    <property type="match status" value="1"/>
</dbReference>
<proteinExistence type="predicted"/>
<dbReference type="EMBL" id="JBBPBK010000008">
    <property type="protein sequence ID" value="KAK9280083.1"/>
    <property type="molecule type" value="Genomic_DNA"/>
</dbReference>
<organism evidence="2 3">
    <name type="scientific">Liquidambar formosana</name>
    <name type="common">Formosan gum</name>
    <dbReference type="NCBI Taxonomy" id="63359"/>
    <lineage>
        <taxon>Eukaryota</taxon>
        <taxon>Viridiplantae</taxon>
        <taxon>Streptophyta</taxon>
        <taxon>Embryophyta</taxon>
        <taxon>Tracheophyta</taxon>
        <taxon>Spermatophyta</taxon>
        <taxon>Magnoliopsida</taxon>
        <taxon>eudicotyledons</taxon>
        <taxon>Gunneridae</taxon>
        <taxon>Pentapetalae</taxon>
        <taxon>Saxifragales</taxon>
        <taxon>Altingiaceae</taxon>
        <taxon>Liquidambar</taxon>
    </lineage>
</organism>
<dbReference type="InterPro" id="IPR051861">
    <property type="entry name" value="NET_actin-binding_domain"/>
</dbReference>
<protein>
    <recommendedName>
        <fullName evidence="4">Tropomyosin</fullName>
    </recommendedName>
</protein>
<evidence type="ECO:0000313" key="2">
    <source>
        <dbReference type="EMBL" id="KAK9280083.1"/>
    </source>
</evidence>
<comment type="caution">
    <text evidence="2">The sequence shown here is derived from an EMBL/GenBank/DDBJ whole genome shotgun (WGS) entry which is preliminary data.</text>
</comment>
<dbReference type="Proteomes" id="UP001415857">
    <property type="component" value="Unassembled WGS sequence"/>
</dbReference>
<keyword evidence="1" id="KW-0175">Coiled coil</keyword>
<keyword evidence="3" id="KW-1185">Reference proteome</keyword>
<gene>
    <name evidence="2" type="ORF">L1049_013768</name>
</gene>
<reference evidence="2 3" key="1">
    <citation type="journal article" date="2024" name="Plant J.">
        <title>Genome sequences and population genomics reveal climatic adaptation and genomic divergence between two closely related sweetgum species.</title>
        <authorList>
            <person name="Xu W.Q."/>
            <person name="Ren C.Q."/>
            <person name="Zhang X.Y."/>
            <person name="Comes H.P."/>
            <person name="Liu X.H."/>
            <person name="Li Y.G."/>
            <person name="Kettle C.J."/>
            <person name="Jalonen R."/>
            <person name="Gaisberger H."/>
            <person name="Ma Y.Z."/>
            <person name="Qiu Y.X."/>
        </authorList>
    </citation>
    <scope>NUCLEOTIDE SEQUENCE [LARGE SCALE GENOMIC DNA]</scope>
    <source>
        <strain evidence="2">Hangzhou</strain>
    </source>
</reference>